<accession>A0A212JME1</accession>
<feature type="compositionally biased region" description="Basic and acidic residues" evidence="1">
    <location>
        <begin position="181"/>
        <end position="191"/>
    </location>
</feature>
<protein>
    <submittedName>
        <fullName evidence="2">Uncharacterized protein</fullName>
    </submittedName>
</protein>
<organism evidence="2">
    <name type="scientific">uncultured Alphaproteobacteria bacterium</name>
    <dbReference type="NCBI Taxonomy" id="91750"/>
    <lineage>
        <taxon>Bacteria</taxon>
        <taxon>Pseudomonadati</taxon>
        <taxon>Pseudomonadota</taxon>
        <taxon>Alphaproteobacteria</taxon>
        <taxon>environmental samples</taxon>
    </lineage>
</organism>
<evidence type="ECO:0000313" key="2">
    <source>
        <dbReference type="EMBL" id="SBW00568.1"/>
    </source>
</evidence>
<name>A0A212JME1_9PROT</name>
<reference evidence="2" key="1">
    <citation type="submission" date="2016-04" db="EMBL/GenBank/DDBJ databases">
        <authorList>
            <person name="Evans L.H."/>
            <person name="Alamgir A."/>
            <person name="Owens N."/>
            <person name="Weber N.D."/>
            <person name="Virtaneva K."/>
            <person name="Barbian K."/>
            <person name="Babar A."/>
            <person name="Rosenke K."/>
        </authorList>
    </citation>
    <scope>NUCLEOTIDE SEQUENCE</scope>
    <source>
        <strain evidence="2">86</strain>
    </source>
</reference>
<feature type="region of interest" description="Disordered" evidence="1">
    <location>
        <begin position="478"/>
        <end position="558"/>
    </location>
</feature>
<feature type="compositionally biased region" description="Basic and acidic residues" evidence="1">
    <location>
        <begin position="490"/>
        <end position="517"/>
    </location>
</feature>
<feature type="region of interest" description="Disordered" evidence="1">
    <location>
        <begin position="129"/>
        <end position="191"/>
    </location>
</feature>
<feature type="compositionally biased region" description="Basic and acidic residues" evidence="1">
    <location>
        <begin position="525"/>
        <end position="535"/>
    </location>
</feature>
<dbReference type="AlphaFoldDB" id="A0A212JME1"/>
<dbReference type="EMBL" id="FLUO01000001">
    <property type="protein sequence ID" value="SBW00568.1"/>
    <property type="molecule type" value="Genomic_DNA"/>
</dbReference>
<feature type="region of interest" description="Disordered" evidence="1">
    <location>
        <begin position="1"/>
        <end position="112"/>
    </location>
</feature>
<evidence type="ECO:0000256" key="1">
    <source>
        <dbReference type="SAM" id="MobiDB-lite"/>
    </source>
</evidence>
<sequence>MPHQDGDPGFVGASQAIEASVEPDEDADLAVTVGIERLQQGGAQGRGQAERQERRKQNRHGHGQGELAIDHPDRSPGERHGNEDRRQDQGDPDDRSGDFAYRGDRRVLGREPLGRHQALDVLHHHDGVVDDDADRQNHAEHRQHVDGKARHQHDGERSQQRDRRHDRRNQRVADVLQKQQHHQEHQRHGFDQGVDHLFDRNLDEWRGIERRRIAHARRHRPAQLGQTCLDAFGGAHGVGARRQLHGGKRRDQPVLAVDEPIALGPQFHARDVAERHLGTVAVAAQNDGREFLGRLQLALHGQRNGDPLSRHGGRRADMPGSDLRVLLHDGRRQIVHGQAEGDQLRRIDPDAHRLFGAEELHPADAIDATQFLDDVAGQIVAQRRFVETVVVRFQADHHQKPGVGGFHGQAVLAHRLRQPRFDRPQAILHVYLRKLGIRPRLEGDGDLRRARGVGRGFEIQQVLDAREFALDQPQHGIAHRLRRRAGVARVDADGRRGDRGVAGDGEARQGDHPHQDDEQGDDPGEDRAVDEETRHSGGTPCPSACGEAGRPPFARRDDRPVLQTFPSLDHDPLAGFQSAADAIATFDQFAQFHRYGTHGIAVADHPHLRPAADAGDGLLRHQQGVGVAGTRNPGAHEHAGQKIPSGVVHEYAEEHVSRAGIDADTGKQNTAADVVGRAVLAEDFGR</sequence>
<gene>
    <name evidence="2" type="ORF">KL86APRO_11312</name>
</gene>
<feature type="compositionally biased region" description="Basic and acidic residues" evidence="1">
    <location>
        <begin position="129"/>
        <end position="163"/>
    </location>
</feature>
<proteinExistence type="predicted"/>
<feature type="compositionally biased region" description="Basic and acidic residues" evidence="1">
    <location>
        <begin position="68"/>
        <end position="112"/>
    </location>
</feature>